<name>A0A4R0RNU5_9APHY</name>
<dbReference type="InterPro" id="IPR014756">
    <property type="entry name" value="Ig_E-set"/>
</dbReference>
<feature type="compositionally biased region" description="Polar residues" evidence="2">
    <location>
        <begin position="411"/>
        <end position="429"/>
    </location>
</feature>
<comment type="caution">
    <text evidence="4">The sequence shown here is derived from an EMBL/GenBank/DDBJ whole genome shotgun (WGS) entry which is preliminary data.</text>
</comment>
<accession>A0A4R0RNU5</accession>
<protein>
    <recommendedName>
        <fullName evidence="3">AMP-activated protein kinase glycogen-binding domain-containing protein</fullName>
    </recommendedName>
</protein>
<feature type="region of interest" description="Disordered" evidence="2">
    <location>
        <begin position="144"/>
        <end position="166"/>
    </location>
</feature>
<dbReference type="EMBL" id="RWJN01000020">
    <property type="protein sequence ID" value="TCD70480.1"/>
    <property type="molecule type" value="Genomic_DNA"/>
</dbReference>
<dbReference type="SUPFAM" id="SSF81296">
    <property type="entry name" value="E set domains"/>
    <property type="match status" value="1"/>
</dbReference>
<reference evidence="4 5" key="1">
    <citation type="submission" date="2018-11" db="EMBL/GenBank/DDBJ databases">
        <title>Genome assembly of Steccherinum ochraceum LE-BIN_3174, the white-rot fungus of the Steccherinaceae family (The Residual Polyporoid clade, Polyporales, Basidiomycota).</title>
        <authorList>
            <person name="Fedorova T.V."/>
            <person name="Glazunova O.A."/>
            <person name="Landesman E.O."/>
            <person name="Moiseenko K.V."/>
            <person name="Psurtseva N.V."/>
            <person name="Savinova O.S."/>
            <person name="Shakhova N.V."/>
            <person name="Tyazhelova T.V."/>
            <person name="Vasina D.V."/>
        </authorList>
    </citation>
    <scope>NUCLEOTIDE SEQUENCE [LARGE SCALE GENOMIC DNA]</scope>
    <source>
        <strain evidence="4 5">LE-BIN_3174</strain>
    </source>
</reference>
<dbReference type="GO" id="GO:0005634">
    <property type="term" value="C:nucleus"/>
    <property type="evidence" value="ECO:0007669"/>
    <property type="project" value="TreeGrafter"/>
</dbReference>
<feature type="compositionally biased region" description="Basic and acidic residues" evidence="2">
    <location>
        <begin position="446"/>
        <end position="459"/>
    </location>
</feature>
<dbReference type="Pfam" id="PF16561">
    <property type="entry name" value="AMPK1_CBM"/>
    <property type="match status" value="1"/>
</dbReference>
<evidence type="ECO:0000259" key="3">
    <source>
        <dbReference type="Pfam" id="PF16561"/>
    </source>
</evidence>
<feature type="compositionally biased region" description="Basic and acidic residues" evidence="2">
    <location>
        <begin position="209"/>
        <end position="218"/>
    </location>
</feature>
<evidence type="ECO:0000313" key="5">
    <source>
        <dbReference type="Proteomes" id="UP000292702"/>
    </source>
</evidence>
<dbReference type="GO" id="GO:0019901">
    <property type="term" value="F:protein kinase binding"/>
    <property type="evidence" value="ECO:0007669"/>
    <property type="project" value="TreeGrafter"/>
</dbReference>
<evidence type="ECO:0000256" key="2">
    <source>
        <dbReference type="SAM" id="MobiDB-lite"/>
    </source>
</evidence>
<feature type="region of interest" description="Disordered" evidence="2">
    <location>
        <begin position="308"/>
        <end position="459"/>
    </location>
</feature>
<feature type="compositionally biased region" description="Basic residues" evidence="2">
    <location>
        <begin position="394"/>
        <end position="410"/>
    </location>
</feature>
<sequence length="459" mass="47726">MSSSDLHEALFKWPHPEPSDVVVTGSFDGWSKTIHLSRTPSGFAAKVKIPWGEKTSYKYIVDGRWTTTDTQPTEMDPMGNVNNVYNAPARPVQPVFQSPPAVLAPAAVTPAPIKPDPKPVEKTNGVLPKAKETAVGMVEAIAPGTTDLSEPVETPTEAPEPTLAESTTAAVKNAASVASETTTIIASATVSAITAAVSAVSSAVAQDKPAPEEEKEVPVAESAPEPQPSEPAVVQEVSPESVLPPSAANDPVAPEVPVSILPLAVDVESSSKAPEVAIVEGSATSQEVSPPPVQEVSTHAPIIVNGEATLGEPTTVSLPPVTPSEIPAATPAPVANGDSAPEGKDVPAIVETPATNGESKLEEKPLPTPATKAPEATPVAPSTPASAPTENGTHSHKRLFPTLGRQHRHSSSTGSHEYSETSSGSNTLPSRSSSQRKQRKSSFFGKIKDLFHHDHKEKV</sequence>
<evidence type="ECO:0000313" key="4">
    <source>
        <dbReference type="EMBL" id="TCD70480.1"/>
    </source>
</evidence>
<organism evidence="4 5">
    <name type="scientific">Steccherinum ochraceum</name>
    <dbReference type="NCBI Taxonomy" id="92696"/>
    <lineage>
        <taxon>Eukaryota</taxon>
        <taxon>Fungi</taxon>
        <taxon>Dikarya</taxon>
        <taxon>Basidiomycota</taxon>
        <taxon>Agaricomycotina</taxon>
        <taxon>Agaricomycetes</taxon>
        <taxon>Polyporales</taxon>
        <taxon>Steccherinaceae</taxon>
        <taxon>Steccherinum</taxon>
    </lineage>
</organism>
<gene>
    <name evidence="4" type="ORF">EIP91_003241</name>
</gene>
<feature type="compositionally biased region" description="Low complexity" evidence="2">
    <location>
        <begin position="369"/>
        <end position="390"/>
    </location>
</feature>
<dbReference type="InterPro" id="IPR032640">
    <property type="entry name" value="AMPK1_CBM"/>
</dbReference>
<comment type="similarity">
    <text evidence="1">Belongs to the 5'-AMP-activated protein kinase beta subunit family.</text>
</comment>
<dbReference type="GO" id="GO:0005737">
    <property type="term" value="C:cytoplasm"/>
    <property type="evidence" value="ECO:0007669"/>
    <property type="project" value="TreeGrafter"/>
</dbReference>
<feature type="domain" description="AMP-activated protein kinase glycogen-binding" evidence="3">
    <location>
        <begin position="9"/>
        <end position="87"/>
    </location>
</feature>
<dbReference type="PANTHER" id="PTHR10343">
    <property type="entry name" value="5'-AMP-ACTIVATED PROTEIN KINASE , BETA SUBUNIT"/>
    <property type="match status" value="1"/>
</dbReference>
<feature type="compositionally biased region" description="Low complexity" evidence="2">
    <location>
        <begin position="219"/>
        <end position="237"/>
    </location>
</feature>
<dbReference type="CDD" id="cd02859">
    <property type="entry name" value="E_set_AMPKbeta_like_N"/>
    <property type="match status" value="1"/>
</dbReference>
<feature type="region of interest" description="Disordered" evidence="2">
    <location>
        <begin position="203"/>
        <end position="253"/>
    </location>
</feature>
<keyword evidence="5" id="KW-1185">Reference proteome</keyword>
<dbReference type="OrthoDB" id="5873279at2759"/>
<evidence type="ECO:0000256" key="1">
    <source>
        <dbReference type="ARBA" id="ARBA00010926"/>
    </source>
</evidence>
<dbReference type="GO" id="GO:0007165">
    <property type="term" value="P:signal transduction"/>
    <property type="evidence" value="ECO:0007669"/>
    <property type="project" value="TreeGrafter"/>
</dbReference>
<proteinExistence type="inferred from homology"/>
<dbReference type="GO" id="GO:0031588">
    <property type="term" value="C:nucleotide-activated protein kinase complex"/>
    <property type="evidence" value="ECO:0007669"/>
    <property type="project" value="TreeGrafter"/>
</dbReference>
<dbReference type="InterPro" id="IPR013783">
    <property type="entry name" value="Ig-like_fold"/>
</dbReference>
<dbReference type="Proteomes" id="UP000292702">
    <property type="component" value="Unassembled WGS sequence"/>
</dbReference>
<dbReference type="InterPro" id="IPR050827">
    <property type="entry name" value="CRP1_MDG1_kinase"/>
</dbReference>
<dbReference type="STRING" id="92696.A0A4R0RNU5"/>
<dbReference type="Gene3D" id="2.60.40.10">
    <property type="entry name" value="Immunoglobulins"/>
    <property type="match status" value="1"/>
</dbReference>
<dbReference type="AlphaFoldDB" id="A0A4R0RNU5"/>
<dbReference type="PANTHER" id="PTHR10343:SF84">
    <property type="entry name" value="5'-AMP-ACTIVATED PROTEIN KINASE SUBUNIT BETA-1"/>
    <property type="match status" value="1"/>
</dbReference>
<feature type="compositionally biased region" description="Low complexity" evidence="2">
    <location>
        <begin position="151"/>
        <end position="166"/>
    </location>
</feature>